<evidence type="ECO:0000313" key="1">
    <source>
        <dbReference type="EMBL" id="AAU25753.1"/>
    </source>
</evidence>
<dbReference type="AlphaFoldDB" id="Q62NA8"/>
<protein>
    <submittedName>
        <fullName evidence="1">Uncharacterized protein</fullName>
    </submittedName>
</protein>
<dbReference type="HOGENOM" id="CLU_2987026_0_0_9"/>
<name>Q62NA8_BACLD</name>
<reference evidence="1 2" key="1">
    <citation type="journal article" date="2004" name="Genome Biol.">
        <title>Complete genome sequence of the industrial bacterium Bacillus licheniformis and comparisons with closely related Bacillus species.</title>
        <authorList>
            <person name="Rey M.W."/>
            <person name="Ramaiya P."/>
            <person name="Nelson B.A."/>
            <person name="Brody-Karpin S.D."/>
            <person name="Zaretsky E.J."/>
            <person name="Tang M."/>
            <person name="Lopez de Leon A."/>
            <person name="Xiang H."/>
            <person name="Gusti V."/>
            <person name="Clausen I.G."/>
            <person name="Olsen P.B."/>
            <person name="Rasmussen M.D."/>
            <person name="Andersen J.T."/>
            <person name="Jorgensen P.L."/>
            <person name="Larsen T.S."/>
            <person name="Sorokin A."/>
            <person name="Bolotin A."/>
            <person name="Lapidus A."/>
            <person name="Galleron N."/>
            <person name="Ehrlich S.D."/>
            <person name="Berka R.M."/>
        </authorList>
    </citation>
    <scope>NUCLEOTIDE SEQUENCE [LARGE SCALE GENOMIC DNA]</scope>
    <source>
        <strain evidence="2">ATCC 14580 / DSM 13 / JCM 2505 / CCUG 7422 / NBRC 12200 / NCIMB 9375 / NCTC 10341 / NRRL NRS-1264 / Gibson 46</strain>
    </source>
</reference>
<accession>Q62NA8</accession>
<evidence type="ECO:0000313" key="2">
    <source>
        <dbReference type="Proteomes" id="UP000000606"/>
    </source>
</evidence>
<dbReference type="KEGG" id="bli:BL02393"/>
<dbReference type="RefSeq" id="WP_011198487.1">
    <property type="nucleotide sequence ID" value="NC_006270.3"/>
</dbReference>
<dbReference type="Proteomes" id="UP000000606">
    <property type="component" value="Chromosome"/>
</dbReference>
<organism evidence="1 2">
    <name type="scientific">Bacillus licheniformis (strain ATCC 14580 / DSM 13 / JCM 2505 / CCUG 7422 / NBRC 12200 / NCIMB 9375 / NCTC 10341 / NRRL NRS-1264 / Gibson 46)</name>
    <dbReference type="NCBI Taxonomy" id="279010"/>
    <lineage>
        <taxon>Bacteria</taxon>
        <taxon>Bacillati</taxon>
        <taxon>Bacillota</taxon>
        <taxon>Bacilli</taxon>
        <taxon>Bacillales</taxon>
        <taxon>Bacillaceae</taxon>
        <taxon>Bacillus</taxon>
    </lineage>
</organism>
<gene>
    <name evidence="1" type="ordered locus">BL02393</name>
</gene>
<dbReference type="EMBL" id="CP000002">
    <property type="protein sequence ID" value="AAU25753.1"/>
    <property type="molecule type" value="Genomic_DNA"/>
</dbReference>
<proteinExistence type="predicted"/>
<dbReference type="GeneID" id="92859110"/>
<sequence>MKESPTLNLHEEIEKQLLIGAELEKYNARKFLNLLSDMIVKYESTIYDKFKESRLGA</sequence>
<keyword evidence="2" id="KW-1185">Reference proteome</keyword>